<proteinExistence type="predicted"/>
<dbReference type="EMBL" id="QTTT01000001">
    <property type="protein sequence ID" value="REE98580.1"/>
    <property type="molecule type" value="Genomic_DNA"/>
</dbReference>
<evidence type="ECO:0000313" key="3">
    <source>
        <dbReference type="Proteomes" id="UP000256661"/>
    </source>
</evidence>
<feature type="signal peptide" evidence="1">
    <location>
        <begin position="1"/>
        <end position="27"/>
    </location>
</feature>
<dbReference type="AlphaFoldDB" id="A0A3D9SVQ2"/>
<dbReference type="Proteomes" id="UP000256661">
    <property type="component" value="Unassembled WGS sequence"/>
</dbReference>
<keyword evidence="3" id="KW-1185">Reference proteome</keyword>
<organism evidence="2 3">
    <name type="scientific">Thermomonospora umbrina</name>
    <dbReference type="NCBI Taxonomy" id="111806"/>
    <lineage>
        <taxon>Bacteria</taxon>
        <taxon>Bacillati</taxon>
        <taxon>Actinomycetota</taxon>
        <taxon>Actinomycetes</taxon>
        <taxon>Streptosporangiales</taxon>
        <taxon>Thermomonosporaceae</taxon>
        <taxon>Thermomonospora</taxon>
    </lineage>
</organism>
<dbReference type="OrthoDB" id="3480396at2"/>
<gene>
    <name evidence="2" type="ORF">DFJ69_4072</name>
</gene>
<protein>
    <submittedName>
        <fullName evidence="2">Uncharacterized protein</fullName>
    </submittedName>
</protein>
<accession>A0A3D9SVQ2</accession>
<name>A0A3D9SVQ2_9ACTN</name>
<feature type="chain" id="PRO_5039718715" evidence="1">
    <location>
        <begin position="28"/>
        <end position="150"/>
    </location>
</feature>
<dbReference type="RefSeq" id="WP_116024016.1">
    <property type="nucleotide sequence ID" value="NZ_QTTT01000001.1"/>
</dbReference>
<comment type="caution">
    <text evidence="2">The sequence shown here is derived from an EMBL/GenBank/DDBJ whole genome shotgun (WGS) entry which is preliminary data.</text>
</comment>
<sequence>MRRIGAVALTTTALVAGLGALAAPAQAQAPAAPSKGKWTTPDAYAANAAWGRFVRTRDKVTIEGRLRDESKDGRTACVRFKATEKGARAHFLKAAIVVKDGGGPQTYYDGKATVRIATASTNTTHLYVQECVRDAKKGAWEYAEKWRRLY</sequence>
<reference evidence="2 3" key="1">
    <citation type="submission" date="2018-08" db="EMBL/GenBank/DDBJ databases">
        <title>Sequencing the genomes of 1000 actinobacteria strains.</title>
        <authorList>
            <person name="Klenk H.-P."/>
        </authorList>
    </citation>
    <scope>NUCLEOTIDE SEQUENCE [LARGE SCALE GENOMIC DNA]</scope>
    <source>
        <strain evidence="2 3">DSM 43927</strain>
    </source>
</reference>
<keyword evidence="1" id="KW-0732">Signal</keyword>
<evidence type="ECO:0000313" key="2">
    <source>
        <dbReference type="EMBL" id="REE98580.1"/>
    </source>
</evidence>
<evidence type="ECO:0000256" key="1">
    <source>
        <dbReference type="SAM" id="SignalP"/>
    </source>
</evidence>